<proteinExistence type="predicted"/>
<comment type="caution">
    <text evidence="1">The sequence shown here is derived from an EMBL/GenBank/DDBJ whole genome shotgun (WGS) entry which is preliminary data.</text>
</comment>
<reference evidence="1 2" key="1">
    <citation type="submission" date="2019-09" db="EMBL/GenBank/DDBJ databases">
        <title>Actinomadura physcomitrii sp. nov., a novel actinomycete isolated from moss [Physcomitrium sphaericum (Ludw) Fuernr].</title>
        <authorList>
            <person name="Zhuang X."/>
            <person name="Liu C."/>
        </authorList>
    </citation>
    <scope>NUCLEOTIDE SEQUENCE [LARGE SCALE GENOMIC DNA]</scope>
    <source>
        <strain evidence="1 2">HMC1</strain>
    </source>
</reference>
<dbReference type="RefSeq" id="WP_151568517.1">
    <property type="nucleotide sequence ID" value="NZ_WBMT01000026.1"/>
</dbReference>
<sequence>MRTRRTIIAGALAVFMAAGVLALGHLRLWWAPDPPRDPESLVLRVQYVGGMGPLDARPVPELSLYGDGRLIITSMDLDRIPARELVKDMRLTGQAYREIYRDARLAGLAETRAIESDGQVLDGGVTKITLLAHGRHHVTTVPTGASGLRVWLINQLLERLAVGKTRGEPSRSDLAGPTRPYKPSRVALLPREVSTKGTHSNVQIRPWPLQPLSSGACTLHAGPAAATVTRLFESASPNTLWVSQGRQYRVTTRPLLPDETSCEALPR</sequence>
<dbReference type="OrthoDB" id="5184982at2"/>
<accession>A0A6H9Y9Q8</accession>
<gene>
    <name evidence="1" type="ORF">F8566_41710</name>
</gene>
<evidence type="ECO:0000313" key="2">
    <source>
        <dbReference type="Proteomes" id="UP000468735"/>
    </source>
</evidence>
<protein>
    <submittedName>
        <fullName evidence="1">Uncharacterized protein</fullName>
    </submittedName>
</protein>
<dbReference type="EMBL" id="WBMT01000026">
    <property type="protein sequence ID" value="KAB2341240.1"/>
    <property type="molecule type" value="Genomic_DNA"/>
</dbReference>
<dbReference type="AlphaFoldDB" id="A0A6H9Y9Q8"/>
<keyword evidence="2" id="KW-1185">Reference proteome</keyword>
<name>A0A6H9Y9Q8_9ACTN</name>
<dbReference type="Proteomes" id="UP000468735">
    <property type="component" value="Unassembled WGS sequence"/>
</dbReference>
<evidence type="ECO:0000313" key="1">
    <source>
        <dbReference type="EMBL" id="KAB2341240.1"/>
    </source>
</evidence>
<organism evidence="1 2">
    <name type="scientific">Actinomadura rudentiformis</name>
    <dbReference type="NCBI Taxonomy" id="359158"/>
    <lineage>
        <taxon>Bacteria</taxon>
        <taxon>Bacillati</taxon>
        <taxon>Actinomycetota</taxon>
        <taxon>Actinomycetes</taxon>
        <taxon>Streptosporangiales</taxon>
        <taxon>Thermomonosporaceae</taxon>
        <taxon>Actinomadura</taxon>
    </lineage>
</organism>